<evidence type="ECO:0000256" key="10">
    <source>
        <dbReference type="ARBA" id="ARBA00022723"/>
    </source>
</evidence>
<evidence type="ECO:0000256" key="4">
    <source>
        <dbReference type="ARBA" id="ARBA00010525"/>
    </source>
</evidence>
<dbReference type="Gene3D" id="2.40.230.10">
    <property type="entry name" value="Phospholipase A1"/>
    <property type="match status" value="1"/>
</dbReference>
<evidence type="ECO:0000256" key="9">
    <source>
        <dbReference type="ARBA" id="ARBA00022692"/>
    </source>
</evidence>
<accession>A0A1S1YSV2</accession>
<dbReference type="Proteomes" id="UP000179797">
    <property type="component" value="Unassembled WGS sequence"/>
</dbReference>
<dbReference type="GO" id="GO:0016042">
    <property type="term" value="P:lipid catabolic process"/>
    <property type="evidence" value="ECO:0007669"/>
    <property type="project" value="UniProtKB-KW"/>
</dbReference>
<evidence type="ECO:0000256" key="15">
    <source>
        <dbReference type="ARBA" id="ARBA00023098"/>
    </source>
</evidence>
<comment type="catalytic activity">
    <reaction evidence="1">
        <text>a 1,2-diacyl-sn-glycero-3-phosphocholine + H2O = a 2-acyl-sn-glycero-3-phosphocholine + a fatty acid + H(+)</text>
        <dbReference type="Rhea" id="RHEA:18689"/>
        <dbReference type="ChEBI" id="CHEBI:15377"/>
        <dbReference type="ChEBI" id="CHEBI:15378"/>
        <dbReference type="ChEBI" id="CHEBI:28868"/>
        <dbReference type="ChEBI" id="CHEBI:57643"/>
        <dbReference type="ChEBI" id="CHEBI:57875"/>
        <dbReference type="EC" id="3.1.1.32"/>
    </reaction>
</comment>
<feature type="binding site" description="in dimeric form" evidence="20">
    <location>
        <position position="172"/>
    </location>
    <ligand>
        <name>Ca(2+)</name>
        <dbReference type="ChEBI" id="CHEBI:29108"/>
        <label>2</label>
    </ligand>
</feature>
<name>A0A1S1YSV2_FLAPC</name>
<keyword evidence="22" id="KW-1185">Reference proteome</keyword>
<dbReference type="PANTHER" id="PTHR40457">
    <property type="entry name" value="PHOSPHOLIPASE A1"/>
    <property type="match status" value="1"/>
</dbReference>
<comment type="subcellular location">
    <subcellularLocation>
        <location evidence="3">Cell outer membrane</location>
        <topology evidence="3">Multi-pass membrane protein</topology>
    </subcellularLocation>
</comment>
<comment type="catalytic activity">
    <reaction evidence="2">
        <text>a 1,2-diacyl-sn-glycero-3-phosphocholine + H2O = a 1-acyl-sn-glycero-3-phosphocholine + a fatty acid + H(+)</text>
        <dbReference type="Rhea" id="RHEA:15801"/>
        <dbReference type="ChEBI" id="CHEBI:15377"/>
        <dbReference type="ChEBI" id="CHEBI:15378"/>
        <dbReference type="ChEBI" id="CHEBI:28868"/>
        <dbReference type="ChEBI" id="CHEBI:57643"/>
        <dbReference type="ChEBI" id="CHEBI:58168"/>
        <dbReference type="EC" id="3.1.1.4"/>
    </reaction>
</comment>
<evidence type="ECO:0000256" key="18">
    <source>
        <dbReference type="ARBA" id="ARBA00032375"/>
    </source>
</evidence>
<keyword evidence="8" id="KW-1134">Transmembrane beta strand</keyword>
<dbReference type="PRINTS" id="PR01486">
    <property type="entry name" value="PHPHLIPASEA1"/>
</dbReference>
<dbReference type="AlphaFoldDB" id="A0A1S1YSV2"/>
<keyword evidence="9" id="KW-0812">Transmembrane</keyword>
<evidence type="ECO:0000256" key="3">
    <source>
        <dbReference type="ARBA" id="ARBA00004571"/>
    </source>
</evidence>
<keyword evidence="17" id="KW-0998">Cell outer membrane</keyword>
<evidence type="ECO:0000256" key="1">
    <source>
        <dbReference type="ARBA" id="ARBA00000111"/>
    </source>
</evidence>
<reference evidence="21 22" key="1">
    <citation type="journal article" date="2012" name="Int. J. Syst. Evol. Microbiol.">
        <title>Flammeovirga pacifica sp. nov., isolated from deep-sea sediment.</title>
        <authorList>
            <person name="Xu H."/>
            <person name="Fu Y."/>
            <person name="Yang N."/>
            <person name="Ding Z."/>
            <person name="Lai Q."/>
            <person name="Zeng R."/>
        </authorList>
    </citation>
    <scope>NUCLEOTIDE SEQUENCE [LARGE SCALE GENOMIC DNA]</scope>
    <source>
        <strain evidence="22">DSM 24597 / LMG 26175 / WPAGA1</strain>
    </source>
</reference>
<feature type="active site" description="Proton acceptor" evidence="19">
    <location>
        <position position="162"/>
    </location>
</feature>
<gene>
    <name evidence="21" type="ORF">NH26_21130</name>
</gene>
<evidence type="ECO:0000256" key="17">
    <source>
        <dbReference type="ARBA" id="ARBA00023237"/>
    </source>
</evidence>
<evidence type="ECO:0000256" key="2">
    <source>
        <dbReference type="ARBA" id="ARBA00001604"/>
    </source>
</evidence>
<dbReference type="EC" id="3.1.1.32" evidence="6"/>
<dbReference type="GO" id="GO:0008970">
    <property type="term" value="F:phospholipase A1 activity"/>
    <property type="evidence" value="ECO:0007669"/>
    <property type="project" value="UniProtKB-EC"/>
</dbReference>
<evidence type="ECO:0000256" key="12">
    <source>
        <dbReference type="ARBA" id="ARBA00022801"/>
    </source>
</evidence>
<dbReference type="InterPro" id="IPR036541">
    <property type="entry name" value="PLipase_A1_sf"/>
</dbReference>
<evidence type="ECO:0000256" key="13">
    <source>
        <dbReference type="ARBA" id="ARBA00022837"/>
    </source>
</evidence>
<evidence type="ECO:0000313" key="22">
    <source>
        <dbReference type="Proteomes" id="UP000179797"/>
    </source>
</evidence>
<dbReference type="PANTHER" id="PTHR40457:SF1">
    <property type="entry name" value="PHOSPHOLIPASE A1"/>
    <property type="match status" value="1"/>
</dbReference>
<comment type="subunit">
    <text evidence="5">Homodimer; dimerization is reversible, and the dimeric form is the active one.</text>
</comment>
<keyword evidence="13 20" id="KW-0106">Calcium</keyword>
<keyword evidence="14" id="KW-0442">Lipid degradation</keyword>
<evidence type="ECO:0000313" key="21">
    <source>
        <dbReference type="EMBL" id="OHX64112.1"/>
    </source>
</evidence>
<sequence>MKKRNIYLLFLLIGFSHLSFGQSKVLESLWKKQYKSEFNFHSVAQPKYLEIKNKEILQLIDDQPSFGMYHDNYFTTGVPTNEKINKSTADAKFQISIRQRLTKSQLPLNTSFYLTYTQKSFWDIYEKSSPFEESNYKPGLTLMTPVISDNKLIGATTLSFEHESNGLDGEDSRSWNYASFSWVHFYNYNFTFQAKLWVGVVSKENHDLFHYRGYGLLALNYRNNKENLWLSLVINPNDDLTIFNTTAEINYKLSKNDNQYLFLQWYNGYGESLIDYDKYTSMVRVGICLKPKLRNFY</sequence>
<keyword evidence="12" id="KW-0378">Hydrolase</keyword>
<dbReference type="GO" id="GO:0009279">
    <property type="term" value="C:cell outer membrane"/>
    <property type="evidence" value="ECO:0007669"/>
    <property type="project" value="UniProtKB-SubCell"/>
</dbReference>
<feature type="binding site" description="in dimeric form" evidence="20">
    <location>
        <position position="128"/>
    </location>
    <ligand>
        <name>Ca(2+)</name>
        <dbReference type="ChEBI" id="CHEBI:29108"/>
        <label>1</label>
    </ligand>
</feature>
<evidence type="ECO:0000256" key="7">
    <source>
        <dbReference type="ARBA" id="ARBA00013278"/>
    </source>
</evidence>
<keyword evidence="15" id="KW-0443">Lipid metabolism</keyword>
<evidence type="ECO:0000256" key="8">
    <source>
        <dbReference type="ARBA" id="ARBA00022452"/>
    </source>
</evidence>
<feature type="active site" description="Nucleophile" evidence="19">
    <location>
        <position position="164"/>
    </location>
</feature>
<comment type="similarity">
    <text evidence="4">Belongs to the phospholipase A1 family.</text>
</comment>
<comment type="caution">
    <text evidence="21">The sequence shown here is derived from an EMBL/GenBank/DDBJ whole genome shotgun (WGS) entry which is preliminary data.</text>
</comment>
<dbReference type="InterPro" id="IPR003187">
    <property type="entry name" value="PLipase_A1"/>
</dbReference>
<evidence type="ECO:0000256" key="11">
    <source>
        <dbReference type="ARBA" id="ARBA00022729"/>
    </source>
</evidence>
<organism evidence="21 22">
    <name type="scientific">Flammeovirga pacifica</name>
    <dbReference type="NCBI Taxonomy" id="915059"/>
    <lineage>
        <taxon>Bacteria</taxon>
        <taxon>Pseudomonadati</taxon>
        <taxon>Bacteroidota</taxon>
        <taxon>Cytophagia</taxon>
        <taxon>Cytophagales</taxon>
        <taxon>Flammeovirgaceae</taxon>
        <taxon>Flammeovirga</taxon>
    </lineage>
</organism>
<dbReference type="OrthoDB" id="188433at2"/>
<keyword evidence="10 20" id="KW-0479">Metal-binding</keyword>
<evidence type="ECO:0000256" key="14">
    <source>
        <dbReference type="ARBA" id="ARBA00022963"/>
    </source>
</evidence>
<dbReference type="Pfam" id="PF02253">
    <property type="entry name" value="PLA1"/>
    <property type="match status" value="1"/>
</dbReference>
<dbReference type="EMBL" id="JRYR02000002">
    <property type="protein sequence ID" value="OHX64112.1"/>
    <property type="molecule type" value="Genomic_DNA"/>
</dbReference>
<dbReference type="STRING" id="915059.NH26_21130"/>
<proteinExistence type="inferred from homology"/>
<dbReference type="RefSeq" id="WP_044226296.1">
    <property type="nucleotide sequence ID" value="NZ_JRYR02000002.1"/>
</dbReference>
<evidence type="ECO:0000256" key="16">
    <source>
        <dbReference type="ARBA" id="ARBA00023136"/>
    </source>
</evidence>
<dbReference type="GO" id="GO:0004623">
    <property type="term" value="F:phospholipase A2 activity"/>
    <property type="evidence" value="ECO:0007669"/>
    <property type="project" value="UniProtKB-EC"/>
</dbReference>
<keyword evidence="11" id="KW-0732">Signal</keyword>
<protein>
    <recommendedName>
        <fullName evidence="18">Phosphatidylcholine 1-acylhydrolase</fullName>
        <ecNumber evidence="6">3.1.1.32</ecNumber>
        <ecNumber evidence="7">3.1.1.4</ecNumber>
    </recommendedName>
</protein>
<evidence type="ECO:0000256" key="6">
    <source>
        <dbReference type="ARBA" id="ARBA00013179"/>
    </source>
</evidence>
<dbReference type="SUPFAM" id="SSF56931">
    <property type="entry name" value="Outer membrane phospholipase A (OMPLA)"/>
    <property type="match status" value="1"/>
</dbReference>
<evidence type="ECO:0000256" key="20">
    <source>
        <dbReference type="PIRSR" id="PIRSR603187-2"/>
    </source>
</evidence>
<keyword evidence="16" id="KW-0472">Membrane</keyword>
<dbReference type="EC" id="3.1.1.4" evidence="7"/>
<dbReference type="GO" id="GO:0046872">
    <property type="term" value="F:metal ion binding"/>
    <property type="evidence" value="ECO:0007669"/>
    <property type="project" value="UniProtKB-KW"/>
</dbReference>
<comment type="cofactor">
    <cofactor evidence="20">
        <name>Ca(2+)</name>
        <dbReference type="ChEBI" id="CHEBI:29108"/>
    </cofactor>
    <text evidence="20">Binds 1 Ca(2+) ion per monomer.</text>
</comment>
<evidence type="ECO:0000256" key="5">
    <source>
        <dbReference type="ARBA" id="ARBA00011702"/>
    </source>
</evidence>
<evidence type="ECO:0000256" key="19">
    <source>
        <dbReference type="PIRSR" id="PIRSR603187-1"/>
    </source>
</evidence>